<proteinExistence type="predicted"/>
<dbReference type="EMBL" id="JAFEKC020000014">
    <property type="protein sequence ID" value="KAK0511012.1"/>
    <property type="molecule type" value="Genomic_DNA"/>
</dbReference>
<dbReference type="Proteomes" id="UP001166286">
    <property type="component" value="Unassembled WGS sequence"/>
</dbReference>
<name>A0AA39QXE6_9LECA</name>
<comment type="caution">
    <text evidence="1">The sequence shown here is derived from an EMBL/GenBank/DDBJ whole genome shotgun (WGS) entry which is preliminary data.</text>
</comment>
<evidence type="ECO:0000313" key="2">
    <source>
        <dbReference type="Proteomes" id="UP001166286"/>
    </source>
</evidence>
<evidence type="ECO:0000313" key="1">
    <source>
        <dbReference type="EMBL" id="KAK0511012.1"/>
    </source>
</evidence>
<accession>A0AA39QXE6</accession>
<protein>
    <submittedName>
        <fullName evidence="1">Uncharacterized protein</fullName>
    </submittedName>
</protein>
<reference evidence="1" key="1">
    <citation type="submission" date="2023-03" db="EMBL/GenBank/DDBJ databases">
        <title>Complete genome of Cladonia borealis.</title>
        <authorList>
            <person name="Park H."/>
        </authorList>
    </citation>
    <scope>NUCLEOTIDE SEQUENCE</scope>
    <source>
        <strain evidence="1">ANT050790</strain>
    </source>
</reference>
<gene>
    <name evidence="1" type="ORF">JMJ35_006564</name>
</gene>
<keyword evidence="2" id="KW-1185">Reference proteome</keyword>
<organism evidence="1 2">
    <name type="scientific">Cladonia borealis</name>
    <dbReference type="NCBI Taxonomy" id="184061"/>
    <lineage>
        <taxon>Eukaryota</taxon>
        <taxon>Fungi</taxon>
        <taxon>Dikarya</taxon>
        <taxon>Ascomycota</taxon>
        <taxon>Pezizomycotina</taxon>
        <taxon>Lecanoromycetes</taxon>
        <taxon>OSLEUM clade</taxon>
        <taxon>Lecanoromycetidae</taxon>
        <taxon>Lecanorales</taxon>
        <taxon>Lecanorineae</taxon>
        <taxon>Cladoniaceae</taxon>
        <taxon>Cladonia</taxon>
    </lineage>
</organism>
<dbReference type="AlphaFoldDB" id="A0AA39QXE6"/>
<sequence>MPDLVTLHNFITAYPQSRDLYQRCYKKILKTVLHQSKSLQIQKMVCTVISIRNRPDLSDIEDFGKYFDSHLEHEDSPLVIDDVTDSLVALRDIALITQDIDYFQKSFIDRRLRQPCETSNSSKKEAPPSQTELHRINRGFWRLQLVCEIFRAQSRSLGDDINYLGAPANDIVESLTHWELEEMECTYYHVREQYSLLVSDTHTNSALRTGIPISCQPPIIQRLLINMGHDRESPTPRELEVDDQTPWQYGELYTAFMVAREVPWGRHIQTVWPDKQEANTPNEGWSCYSRFCEYIRYSYEPGQGFPRNGPIVCFHNWGYCIWDKERLTKWGVLGTRANGFAVNLKKWSDGNSGRGVCLHCEYELVMMYLSAE</sequence>